<gene>
    <name evidence="6" type="ORF">F2P81_004394</name>
</gene>
<feature type="repeat" description="ANK" evidence="3">
    <location>
        <begin position="217"/>
        <end position="249"/>
    </location>
</feature>
<dbReference type="PANTHER" id="PTHR24129:SF1">
    <property type="entry name" value="UVEAL AUTOANTIGEN WITH COILED-COIL DOMAINS AND ANKYRIN REPEATS"/>
    <property type="match status" value="1"/>
</dbReference>
<feature type="coiled-coil region" evidence="4">
    <location>
        <begin position="1078"/>
        <end position="1280"/>
    </location>
</feature>
<feature type="coiled-coil region" evidence="4">
    <location>
        <begin position="343"/>
        <end position="370"/>
    </location>
</feature>
<sequence>MKPISIKKAVDLRPGQTKQKRQLHCNSMATPWGLHGCLQLLSTALHQEVPPPLALPIRQKTIRDAQHSGPVGPGGLSIRARSGFAVRRQPKGTSNTQEPTTSKMKSLKYRLKKHEVTITNTDWNKYDDRLMKAVERGEVDKVAAVLGKKGILPTKLDVEGRSAFHLAATRGHLDCLKLILGHTVDVTATDATVMAGCPSSVKLLCDSGGSVNATDFDGRTPLVLATQMCHSRICQLLLERGADITIRDKQNKTALILGCEFACKDAVEVLLKSGTDVKAVDSLGHDAFHYARLSKNQELVGMVKSYLDKATRDKEAARIEQWKRQHSVERSEATEANRRDLIVHDLEKQNETLQENLRKYHQEQRTLIDKVNILQQQLTQKDHLKVLLSAKEREEGARGPETVKVQLRSTLGDYTGQSVIKGKENILVKQTASLDSDQMLQNPAMSRSLSRPLEKSPPAVAWDLSGELDALRHELEAVKRNQQASEEETARLQSALNRKNRECQELVQSRDAIQRQADQQVQELEDALGDVQKRMLDSECKVKQLQAHVVAVKEHLGGQATEELRVQLQDIKAKYEGASAEVCRVRNRLKQSEKALEEYKSSESQLAAEAESLNQEVGALTAERDELTETLLEMETQLKETQTKHGNTVPAEKFDNMKNLLSNAVDEKERQLAELREDYDRVLEEVAELHRKLDSPSSQGGSGAMSAEEQQRIRAALEEQNASLKRKLVDVTAKSQALIQEVEESEEERDILRDQLDELNSRIEIDFMPVKDHEEARRNMVTALEELEDKLVEASERYGKAEGQVQQLQTERATLQENIRSVQTAREKHQSDMEALRSQNADLTKKLELQQKRCEDRDKECVQLTTQSQTLKQSLEGEYVSRQQHEQVKMELSSTLERVKAEMLKLETKEKESGEELKNVKEGNDKLKEELEKVLLEIKKNYISIEDHKATTDKLNAAVVEAENRTKQVSDMHVLAQEETAKLTQELEAQKKELDTIQEAIQSKFIPLTAAEEKEHSYSAQVKELTVKLLDMEEKYNKERSAGESGKQEKEKLKLEIESVQQTLDIALVTREKHKEVEEEFVGKYEELTQQLVRLEQQHEEVTLQRADLQDQNALCNTQIQNLQERLKSELTRIATYDSELKALNDAMQQAQADCKKARETQQEEAQRVCALQKELQQQRGDQTSLLQRHATAKEAIEAEVAQLQMALREEEENNAQRAEDVAALQSELLQATQALEDIRYKEDQMNQLKKEKRQLEEEAANLSNKLLSLAEECEEAHQEATQAREGEGKARAEREALQEKGCAIEREIRELKGRYDESLSTICDLQRRIQTSAQQTEAKDKKITELLTDVERLKQALNGLSQLAYTSNTPNKRQTLHIDTLQAQIKNLQQQLADAERQHREVVSIYRTHLLSAAQGHMDEDVQAALLQIIRMREEFVC</sequence>
<feature type="compositionally biased region" description="Polar residues" evidence="5">
    <location>
        <begin position="91"/>
        <end position="104"/>
    </location>
</feature>
<evidence type="ECO:0000313" key="6">
    <source>
        <dbReference type="EMBL" id="KAF0043057.1"/>
    </source>
</evidence>
<feature type="region of interest" description="Disordered" evidence="5">
    <location>
        <begin position="691"/>
        <end position="711"/>
    </location>
</feature>
<evidence type="ECO:0000256" key="2">
    <source>
        <dbReference type="ARBA" id="ARBA00023054"/>
    </source>
</evidence>
<feature type="coiled-coil region" evidence="4">
    <location>
        <begin position="882"/>
        <end position="1042"/>
    </location>
</feature>
<keyword evidence="2 4" id="KW-0175">Coiled coil</keyword>
<dbReference type="Gene3D" id="1.25.40.20">
    <property type="entry name" value="Ankyrin repeat-containing domain"/>
    <property type="match status" value="1"/>
</dbReference>
<feature type="region of interest" description="Disordered" evidence="5">
    <location>
        <begin position="84"/>
        <end position="105"/>
    </location>
</feature>
<dbReference type="SUPFAM" id="SSF48403">
    <property type="entry name" value="Ankyrin repeat"/>
    <property type="match status" value="1"/>
</dbReference>
<protein>
    <submittedName>
        <fullName evidence="6">Uncharacterized protein</fullName>
    </submittedName>
</protein>
<dbReference type="Pfam" id="PF12796">
    <property type="entry name" value="Ank_2"/>
    <property type="match status" value="2"/>
</dbReference>
<dbReference type="InterPro" id="IPR002110">
    <property type="entry name" value="Ankyrin_rpt"/>
</dbReference>
<organism evidence="6 7">
    <name type="scientific">Scophthalmus maximus</name>
    <name type="common">Turbot</name>
    <name type="synonym">Psetta maxima</name>
    <dbReference type="NCBI Taxonomy" id="52904"/>
    <lineage>
        <taxon>Eukaryota</taxon>
        <taxon>Metazoa</taxon>
        <taxon>Chordata</taxon>
        <taxon>Craniata</taxon>
        <taxon>Vertebrata</taxon>
        <taxon>Euteleostomi</taxon>
        <taxon>Actinopterygii</taxon>
        <taxon>Neopterygii</taxon>
        <taxon>Teleostei</taxon>
        <taxon>Neoteleostei</taxon>
        <taxon>Acanthomorphata</taxon>
        <taxon>Carangaria</taxon>
        <taxon>Pleuronectiformes</taxon>
        <taxon>Pleuronectoidei</taxon>
        <taxon>Scophthalmidae</taxon>
        <taxon>Scophthalmus</taxon>
    </lineage>
</organism>
<dbReference type="PROSITE" id="PS50088">
    <property type="entry name" value="ANK_REPEAT"/>
    <property type="match status" value="2"/>
</dbReference>
<name>A0A6A4T9K3_SCOMX</name>
<dbReference type="PANTHER" id="PTHR24129">
    <property type="entry name" value="ANKYCORBIN"/>
    <property type="match status" value="1"/>
</dbReference>
<feature type="repeat" description="ANK" evidence="3">
    <location>
        <begin position="159"/>
        <end position="191"/>
    </location>
</feature>
<accession>A0A6A4T9K3</accession>
<proteinExistence type="predicted"/>
<keyword evidence="3" id="KW-0040">ANK repeat</keyword>
<evidence type="ECO:0000313" key="7">
    <source>
        <dbReference type="Proteomes" id="UP000438429"/>
    </source>
</evidence>
<dbReference type="InterPro" id="IPR042420">
    <property type="entry name" value="RAI14/UACA"/>
</dbReference>
<dbReference type="GO" id="GO:0003779">
    <property type="term" value="F:actin binding"/>
    <property type="evidence" value="ECO:0007669"/>
    <property type="project" value="InterPro"/>
</dbReference>
<evidence type="ECO:0000256" key="1">
    <source>
        <dbReference type="ARBA" id="ARBA00022737"/>
    </source>
</evidence>
<evidence type="ECO:0000256" key="5">
    <source>
        <dbReference type="SAM" id="MobiDB-lite"/>
    </source>
</evidence>
<evidence type="ECO:0000256" key="4">
    <source>
        <dbReference type="SAM" id="Coils"/>
    </source>
</evidence>
<dbReference type="PRINTS" id="PR01415">
    <property type="entry name" value="ANKYRIN"/>
</dbReference>
<keyword evidence="1" id="KW-0677">Repeat</keyword>
<dbReference type="SUPFAM" id="SSF57997">
    <property type="entry name" value="Tropomyosin"/>
    <property type="match status" value="1"/>
</dbReference>
<dbReference type="SMART" id="SM00248">
    <property type="entry name" value="ANK"/>
    <property type="match status" value="3"/>
</dbReference>
<dbReference type="InterPro" id="IPR036770">
    <property type="entry name" value="Ankyrin_rpt-contain_sf"/>
</dbReference>
<dbReference type="Proteomes" id="UP000438429">
    <property type="component" value="Unassembled WGS sequence"/>
</dbReference>
<dbReference type="PROSITE" id="PS50297">
    <property type="entry name" value="ANK_REP_REGION"/>
    <property type="match status" value="2"/>
</dbReference>
<evidence type="ECO:0000256" key="3">
    <source>
        <dbReference type="PROSITE-ProRule" id="PRU00023"/>
    </source>
</evidence>
<reference evidence="6 7" key="1">
    <citation type="submission" date="2019-06" db="EMBL/GenBank/DDBJ databases">
        <title>Draft genomes of female and male turbot (Scophthalmus maximus).</title>
        <authorList>
            <person name="Xu H."/>
            <person name="Xu X.-W."/>
            <person name="Shao C."/>
            <person name="Chen S."/>
        </authorList>
    </citation>
    <scope>NUCLEOTIDE SEQUENCE [LARGE SCALE GENOMIC DNA]</scope>
    <source>
        <strain evidence="6">Ysfricsl-2016a</strain>
        <tissue evidence="6">Blood</tissue>
    </source>
</reference>
<feature type="coiled-coil region" evidence="4">
    <location>
        <begin position="1344"/>
        <end position="1406"/>
    </location>
</feature>
<dbReference type="EMBL" id="VEVO01000004">
    <property type="protein sequence ID" value="KAF0043057.1"/>
    <property type="molecule type" value="Genomic_DNA"/>
</dbReference>
<comment type="caution">
    <text evidence="6">The sequence shown here is derived from an EMBL/GenBank/DDBJ whole genome shotgun (WGS) entry which is preliminary data.</text>
</comment>
<dbReference type="Gene3D" id="1.10.287.1490">
    <property type="match status" value="1"/>
</dbReference>